<keyword evidence="9" id="KW-1185">Reference proteome</keyword>
<dbReference type="HAMAP" id="MF_00114">
    <property type="entry name" value="DeoC_type1"/>
    <property type="match status" value="1"/>
</dbReference>
<protein>
    <recommendedName>
        <fullName evidence="7">Deoxyribose-phosphate aldolase</fullName>
        <shortName evidence="7">DERA</shortName>
        <ecNumber evidence="7">4.1.2.4</ecNumber>
    </recommendedName>
    <alternativeName>
        <fullName evidence="7">2-deoxy-D-ribose 5-phosphate aldolase</fullName>
    </alternativeName>
    <alternativeName>
        <fullName evidence="7">Phosphodeoxyriboaldolase</fullName>
        <shortName evidence="7">Deoxyriboaldolase</shortName>
    </alternativeName>
</protein>
<dbReference type="GO" id="GO:0005737">
    <property type="term" value="C:cytoplasm"/>
    <property type="evidence" value="ECO:0007669"/>
    <property type="project" value="UniProtKB-SubCell"/>
</dbReference>
<keyword evidence="3 7" id="KW-0456">Lyase</keyword>
<comment type="catalytic activity">
    <reaction evidence="5 7">
        <text>2-deoxy-D-ribose 5-phosphate = D-glyceraldehyde 3-phosphate + acetaldehyde</text>
        <dbReference type="Rhea" id="RHEA:12821"/>
        <dbReference type="ChEBI" id="CHEBI:15343"/>
        <dbReference type="ChEBI" id="CHEBI:59776"/>
        <dbReference type="ChEBI" id="CHEBI:62877"/>
        <dbReference type="EC" id="4.1.2.4"/>
    </reaction>
</comment>
<dbReference type="GO" id="GO:0009264">
    <property type="term" value="P:deoxyribonucleotide catabolic process"/>
    <property type="evidence" value="ECO:0007669"/>
    <property type="project" value="UniProtKB-UniRule"/>
</dbReference>
<dbReference type="PIRSF" id="PIRSF001357">
    <property type="entry name" value="DeoC"/>
    <property type="match status" value="1"/>
</dbReference>
<dbReference type="GO" id="GO:0004139">
    <property type="term" value="F:deoxyribose-phosphate aldolase activity"/>
    <property type="evidence" value="ECO:0007669"/>
    <property type="project" value="UniProtKB-UniRule"/>
</dbReference>
<dbReference type="SUPFAM" id="SSF51569">
    <property type="entry name" value="Aldolase"/>
    <property type="match status" value="1"/>
</dbReference>
<dbReference type="UniPathway" id="UPA00002">
    <property type="reaction ID" value="UER00468"/>
</dbReference>
<dbReference type="Proteomes" id="UP000607397">
    <property type="component" value="Unassembled WGS sequence"/>
</dbReference>
<dbReference type="InterPro" id="IPR011343">
    <property type="entry name" value="DeoC"/>
</dbReference>
<proteinExistence type="inferred from homology"/>
<dbReference type="InterPro" id="IPR028581">
    <property type="entry name" value="DeoC_typeI"/>
</dbReference>
<feature type="active site" description="Proton donor/acceptor" evidence="7">
    <location>
        <position position="95"/>
    </location>
</feature>
<dbReference type="CDD" id="cd00959">
    <property type="entry name" value="DeoC"/>
    <property type="match status" value="1"/>
</dbReference>
<sequence>MDAYAEINLAEYIEHTLLNPLASPEAIEQLCDQADRLRFPVVCVYPTHVRQAVGLLHHKDPKVCTVIGFPTGATTSAVKRFEAEDAVEAGAAELDVVINLGWLKAGQTEAVHREIADICAATGQTVKAILETSLLTDAEKKLAAEICLDAGVQYLKTSTGWHGGATVADVKLLCQVGRDRIGVKASGGIRTPEQALALIAAGATRLGTSYGVQLLHQRDRLKEQPIASAPFVDAPSQLA</sequence>
<dbReference type="EMBL" id="WVIC01000014">
    <property type="protein sequence ID" value="NCJ06549.1"/>
    <property type="molecule type" value="Genomic_DNA"/>
</dbReference>
<comment type="caution">
    <text evidence="8">The sequence shown here is derived from an EMBL/GenBank/DDBJ whole genome shotgun (WGS) entry which is preliminary data.</text>
</comment>
<dbReference type="GO" id="GO:0006018">
    <property type="term" value="P:2-deoxyribose 1-phosphate catabolic process"/>
    <property type="evidence" value="ECO:0007669"/>
    <property type="project" value="UniProtKB-UniRule"/>
</dbReference>
<feature type="active site" description="Schiff-base intermediate with acetaldehyde" evidence="7">
    <location>
        <position position="156"/>
    </location>
</feature>
<dbReference type="RefSeq" id="WP_161825027.1">
    <property type="nucleotide sequence ID" value="NZ_WVIC01000014.1"/>
</dbReference>
<dbReference type="Pfam" id="PF01791">
    <property type="entry name" value="DeoC"/>
    <property type="match status" value="1"/>
</dbReference>
<dbReference type="AlphaFoldDB" id="A0A8K2A7U2"/>
<feature type="active site" description="Proton donor/acceptor" evidence="7">
    <location>
        <position position="184"/>
    </location>
</feature>
<dbReference type="PANTHER" id="PTHR10889:SF1">
    <property type="entry name" value="DEOXYRIBOSE-PHOSPHATE ALDOLASE"/>
    <property type="match status" value="1"/>
</dbReference>
<name>A0A8K2A7U2_9CYAN</name>
<comment type="similarity">
    <text evidence="1 7">Belongs to the DeoC/FbaB aldolase family. DeoC type 1 subfamily.</text>
</comment>
<evidence type="ECO:0000256" key="4">
    <source>
        <dbReference type="ARBA" id="ARBA00023270"/>
    </source>
</evidence>
<dbReference type="SMART" id="SM01133">
    <property type="entry name" value="DeoC"/>
    <property type="match status" value="1"/>
</dbReference>
<dbReference type="FunFam" id="3.20.20.70:FF:000044">
    <property type="entry name" value="Deoxyribose-phosphate aldolase"/>
    <property type="match status" value="1"/>
</dbReference>
<accession>A0A8K2A7U2</accession>
<reference evidence="8" key="1">
    <citation type="submission" date="2019-12" db="EMBL/GenBank/DDBJ databases">
        <title>High-Quality draft genome sequences of three cyanobacteria isolated from the limestone walls of the Old Cathedral of Coimbra.</title>
        <authorList>
            <person name="Tiago I."/>
            <person name="Soares F."/>
            <person name="Portugal A."/>
        </authorList>
    </citation>
    <scope>NUCLEOTIDE SEQUENCE [LARGE SCALE GENOMIC DNA]</scope>
    <source>
        <strain evidence="8">C</strain>
    </source>
</reference>
<keyword evidence="4 7" id="KW-0704">Schiff base</keyword>
<evidence type="ECO:0000256" key="1">
    <source>
        <dbReference type="ARBA" id="ARBA00010936"/>
    </source>
</evidence>
<dbReference type="NCBIfam" id="TIGR00126">
    <property type="entry name" value="deoC"/>
    <property type="match status" value="1"/>
</dbReference>
<evidence type="ECO:0000313" key="8">
    <source>
        <dbReference type="EMBL" id="NCJ06549.1"/>
    </source>
</evidence>
<gene>
    <name evidence="7 8" type="primary">deoC</name>
    <name evidence="8" type="ORF">GS597_08510</name>
</gene>
<keyword evidence="2 7" id="KW-0963">Cytoplasm</keyword>
<dbReference type="InterPro" id="IPR013785">
    <property type="entry name" value="Aldolase_TIM"/>
</dbReference>
<evidence type="ECO:0000256" key="2">
    <source>
        <dbReference type="ARBA" id="ARBA00022490"/>
    </source>
</evidence>
<comment type="pathway">
    <text evidence="7">Carbohydrate degradation; 2-deoxy-D-ribose 1-phosphate degradation; D-glyceraldehyde 3-phosphate and acetaldehyde from 2-deoxy-alpha-D-ribose 1-phosphate: step 2/2.</text>
</comment>
<comment type="function">
    <text evidence="6 7">Catalyzes a reversible aldol reaction between acetaldehyde and D-glyceraldehyde 3-phosphate to generate 2-deoxy-D-ribose 5-phosphate.</text>
</comment>
<organism evidence="8 9">
    <name type="scientific">Petrachloros mirabilis ULC683</name>
    <dbReference type="NCBI Taxonomy" id="2781853"/>
    <lineage>
        <taxon>Bacteria</taxon>
        <taxon>Bacillati</taxon>
        <taxon>Cyanobacteriota</taxon>
        <taxon>Cyanophyceae</taxon>
        <taxon>Synechococcales</taxon>
        <taxon>Petrachlorosaceae</taxon>
        <taxon>Petrachloros</taxon>
        <taxon>Petrachloros mirabilis</taxon>
    </lineage>
</organism>
<evidence type="ECO:0000313" key="9">
    <source>
        <dbReference type="Proteomes" id="UP000607397"/>
    </source>
</evidence>
<evidence type="ECO:0000256" key="3">
    <source>
        <dbReference type="ARBA" id="ARBA00023239"/>
    </source>
</evidence>
<dbReference type="PANTHER" id="PTHR10889">
    <property type="entry name" value="DEOXYRIBOSE-PHOSPHATE ALDOLASE"/>
    <property type="match status" value="1"/>
</dbReference>
<dbReference type="InterPro" id="IPR002915">
    <property type="entry name" value="DeoC/FbaB/LacD_aldolase"/>
</dbReference>
<evidence type="ECO:0000256" key="7">
    <source>
        <dbReference type="HAMAP-Rule" id="MF_00114"/>
    </source>
</evidence>
<dbReference type="EC" id="4.1.2.4" evidence="7"/>
<evidence type="ECO:0000256" key="6">
    <source>
        <dbReference type="ARBA" id="ARBA00056337"/>
    </source>
</evidence>
<dbReference type="GO" id="GO:0016052">
    <property type="term" value="P:carbohydrate catabolic process"/>
    <property type="evidence" value="ECO:0007669"/>
    <property type="project" value="TreeGrafter"/>
</dbReference>
<evidence type="ECO:0000256" key="5">
    <source>
        <dbReference type="ARBA" id="ARBA00048791"/>
    </source>
</evidence>
<dbReference type="Gene3D" id="3.20.20.70">
    <property type="entry name" value="Aldolase class I"/>
    <property type="match status" value="1"/>
</dbReference>
<comment type="subcellular location">
    <subcellularLocation>
        <location evidence="7">Cytoplasm</location>
    </subcellularLocation>
</comment>